<dbReference type="AlphaFoldDB" id="A0A5S3X3B1"/>
<feature type="transmembrane region" description="Helical" evidence="1">
    <location>
        <begin position="25"/>
        <end position="47"/>
    </location>
</feature>
<evidence type="ECO:0000313" key="2">
    <source>
        <dbReference type="EMBL" id="TMP38124.1"/>
    </source>
</evidence>
<accession>A0A5S3X3B1</accession>
<sequence length="90" mass="10019">MIHNAALYLTSRCNAALCGNWKAIAIAIFVFTAVVPGGFTLIFGVAFTIQHFSVVQLVFSTGSFALLLFMLYPVFMYAFKSDELWLKNTK</sequence>
<dbReference type="Proteomes" id="UP000306719">
    <property type="component" value="Unassembled WGS sequence"/>
</dbReference>
<keyword evidence="1" id="KW-0812">Transmembrane</keyword>
<keyword evidence="1" id="KW-0472">Membrane</keyword>
<gene>
    <name evidence="2" type="ORF">CWB98_07335</name>
</gene>
<comment type="caution">
    <text evidence="2">The sequence shown here is derived from an EMBL/GenBank/DDBJ whole genome shotgun (WGS) entry which is preliminary data.</text>
</comment>
<reference evidence="2 3" key="1">
    <citation type="submission" date="2018-01" db="EMBL/GenBank/DDBJ databases">
        <authorList>
            <person name="Paulsen S."/>
            <person name="Gram L.K."/>
        </authorList>
    </citation>
    <scope>NUCLEOTIDE SEQUENCE [LARGE SCALE GENOMIC DNA]</scope>
    <source>
        <strain evidence="2 3">S2599</strain>
    </source>
</reference>
<protein>
    <submittedName>
        <fullName evidence="2">Uncharacterized protein</fullName>
    </submittedName>
</protein>
<reference evidence="3" key="2">
    <citation type="submission" date="2019-06" db="EMBL/GenBank/DDBJ databases">
        <title>Co-occurence of chitin degradation, pigmentation and bioactivity in marine Pseudoalteromonas.</title>
        <authorList>
            <person name="Sonnenschein E.C."/>
            <person name="Bech P.K."/>
        </authorList>
    </citation>
    <scope>NUCLEOTIDE SEQUENCE [LARGE SCALE GENOMIC DNA]</scope>
    <source>
        <strain evidence="3">S2599</strain>
    </source>
</reference>
<dbReference type="EMBL" id="PNCJ01000011">
    <property type="protein sequence ID" value="TMP38124.1"/>
    <property type="molecule type" value="Genomic_DNA"/>
</dbReference>
<evidence type="ECO:0000313" key="3">
    <source>
        <dbReference type="Proteomes" id="UP000306719"/>
    </source>
</evidence>
<proteinExistence type="predicted"/>
<organism evidence="2 3">
    <name type="scientific">Pseudoalteromonas rubra</name>
    <dbReference type="NCBI Taxonomy" id="43658"/>
    <lineage>
        <taxon>Bacteria</taxon>
        <taxon>Pseudomonadati</taxon>
        <taxon>Pseudomonadota</taxon>
        <taxon>Gammaproteobacteria</taxon>
        <taxon>Alteromonadales</taxon>
        <taxon>Pseudoalteromonadaceae</taxon>
        <taxon>Pseudoalteromonas</taxon>
    </lineage>
</organism>
<evidence type="ECO:0000256" key="1">
    <source>
        <dbReference type="SAM" id="Phobius"/>
    </source>
</evidence>
<feature type="transmembrane region" description="Helical" evidence="1">
    <location>
        <begin position="54"/>
        <end position="79"/>
    </location>
</feature>
<keyword evidence="1" id="KW-1133">Transmembrane helix</keyword>
<name>A0A5S3X3B1_9GAMM</name>